<dbReference type="SMART" id="SM01250">
    <property type="entry name" value="KAT11"/>
    <property type="match status" value="1"/>
</dbReference>
<dbReference type="Gene3D" id="3.30.40.10">
    <property type="entry name" value="Zinc/RING finger domain, C3HC4 (zinc finger)"/>
    <property type="match status" value="1"/>
</dbReference>
<feature type="compositionally biased region" description="Polar residues" evidence="14">
    <location>
        <begin position="387"/>
        <end position="398"/>
    </location>
</feature>
<dbReference type="Proteomes" id="UP000708148">
    <property type="component" value="Unassembled WGS sequence"/>
</dbReference>
<keyword evidence="18" id="KW-1185">Reference proteome</keyword>
<dbReference type="AlphaFoldDB" id="A0A8S1J4T6"/>
<comment type="catalytic activity">
    <reaction evidence="12">
        <text>L-lysyl-[protein] + acetyl-CoA = N(6)-acetyl-L-lysyl-[protein] + CoA + H(+)</text>
        <dbReference type="Rhea" id="RHEA:45948"/>
        <dbReference type="Rhea" id="RHEA-COMP:9752"/>
        <dbReference type="Rhea" id="RHEA-COMP:10731"/>
        <dbReference type="ChEBI" id="CHEBI:15378"/>
        <dbReference type="ChEBI" id="CHEBI:29969"/>
        <dbReference type="ChEBI" id="CHEBI:57287"/>
        <dbReference type="ChEBI" id="CHEBI:57288"/>
        <dbReference type="ChEBI" id="CHEBI:61930"/>
        <dbReference type="EC" id="2.3.1.48"/>
    </reaction>
</comment>
<dbReference type="InterPro" id="IPR019787">
    <property type="entry name" value="Znf_PHD-finger"/>
</dbReference>
<proteinExistence type="predicted"/>
<feature type="region of interest" description="Disordered" evidence="14">
    <location>
        <begin position="342"/>
        <end position="504"/>
    </location>
</feature>
<evidence type="ECO:0000313" key="17">
    <source>
        <dbReference type="EMBL" id="CAD7700903.1"/>
    </source>
</evidence>
<dbReference type="EC" id="2.3.1.48" evidence="3"/>
<evidence type="ECO:0000256" key="10">
    <source>
        <dbReference type="ARBA" id="ARBA00023163"/>
    </source>
</evidence>
<protein>
    <recommendedName>
        <fullName evidence="3">histone acetyltransferase</fullName>
        <ecNumber evidence="3">2.3.1.48</ecNumber>
    </recommendedName>
</protein>
<dbReference type="GO" id="GO:0031490">
    <property type="term" value="F:chromatin DNA binding"/>
    <property type="evidence" value="ECO:0007669"/>
    <property type="project" value="TreeGrafter"/>
</dbReference>
<keyword evidence="4" id="KW-0808">Transferase</keyword>
<feature type="compositionally biased region" description="Polar residues" evidence="14">
    <location>
        <begin position="540"/>
        <end position="553"/>
    </location>
</feature>
<sequence>MAWEPTGAIIERRNSGSNGGGVGRGEGVLEDGSVTDAAGLTVRSSEGEAAERGREGTGEGGRIGCETGGRLEGRKQARQGTMGGKEEEGCAGPSDRRCAAGGAGPAGAGGGAGGETTSGGKGSAKREPKGGQDLKASTLVSTAKLHLDRDRRPGEGLQGSTLGSDRAKVGHPEAQESEVKLRQKCATGTTVTSSLAQHPSDGNGNQMESVVEVKSIHITRIRLVSDDTECDCSNTQPKEGCGSTKASCKGDGPSTSAQPPPLPDTERRSKAGRCGIKHHPGVQLSVHEKGDHHITIARPSLTEKLVKVFQQQSSSVVVDGSKGPTKDAHMQGAHMEHRVQTVPGTKKAKPKFSTTNKPNGVCKVPPSGSKQRTSQQKVHTSKHLAISSKTSQSVTSNLGIKKQTVFKAKPAVRNTKERHFPRHESSGTVGKNKYKVPGSEASSCHQAASAAKMHQASTPKVWRPQPSGSHQLSSRTPSSLVPSMSRATESDVTEPKPRTADAQEQCLRSRLKQAKQNAVARSADALARKTDIGKVRSKEGTSNASGRSSSNRLKVTLKRPGAPSVKSSAPRTVDGRPPSDLARQKITGHPQSPGKPRKGKRYLFKSIAKPNNKSCYGTATLMAKRRTSKGGLPLSLIDCFPEKNIKAHIAAVRASSWDTLTPPTGGQEECCVCGQQQLSFKLFPRAEEPWVQCDRCSAWVHQVCGLFNPQANAQDCSYLCPNCRIADWSAGVATPHKGPSLSAARLPTTPLSDEIELRVKSLLAREHAMRTRQGNALGAAEVPKAQDITVRVVYSSPRTCNTGPNYQRAFGGSGVQAQLMYRQRAIMVFQKLDGVDVLLFAMFGQEYDQNAPSQSRGWVYLAYVDSVKYFRPNTKAAIGNGGEALRTLVYHEVLLTYIKYVRAQGYHSMYVWACPPEGEHNDYIINCRPRSQKLPSQSQLREWYLDLARKAQDNGTVTEVMSLRKLISIAQPGKAVMEIPYFDGDYLADEMEVILAKLLAGSGQKHLGVDRLDRQLVQVLKNKKYANDWSNFLIFRLQPRPALNGRGQQTGAPALHLPRTDVRAQQPGTASLAKNAAKSSPHPKLDSHEMSTKEAQGDGPKRELIKEVDIPCKILGTKDLFLEVCRANHYEFDMLRKAKHSTMMIIFHMLCPGGRLLPPVCQACQVEQLDEAGWKCGQCLEFRLCQSCYSRGLRHEHPLRHCELPERPKRVRQESKRRATDRAGQLQQRSKRRKIEAR</sequence>
<evidence type="ECO:0000256" key="14">
    <source>
        <dbReference type="SAM" id="MobiDB-lite"/>
    </source>
</evidence>
<feature type="region of interest" description="Disordered" evidence="14">
    <location>
        <begin position="228"/>
        <end position="275"/>
    </location>
</feature>
<feature type="compositionally biased region" description="Polar residues" evidence="14">
    <location>
        <begin position="186"/>
        <end position="206"/>
    </location>
</feature>
<name>A0A8S1J4T6_9CHLO</name>
<reference evidence="17" key="1">
    <citation type="submission" date="2020-12" db="EMBL/GenBank/DDBJ databases">
        <authorList>
            <person name="Iha C."/>
        </authorList>
    </citation>
    <scope>NUCLEOTIDE SEQUENCE</scope>
</reference>
<dbReference type="InterPro" id="IPR000433">
    <property type="entry name" value="Znf_ZZ"/>
</dbReference>
<feature type="compositionally biased region" description="Basic and acidic residues" evidence="14">
    <location>
        <begin position="145"/>
        <end position="154"/>
    </location>
</feature>
<evidence type="ECO:0000259" key="16">
    <source>
        <dbReference type="PROSITE" id="PS51727"/>
    </source>
</evidence>
<keyword evidence="10" id="KW-0804">Transcription</keyword>
<dbReference type="GO" id="GO:0003713">
    <property type="term" value="F:transcription coactivator activity"/>
    <property type="evidence" value="ECO:0007669"/>
    <property type="project" value="TreeGrafter"/>
</dbReference>
<dbReference type="InterPro" id="IPR011011">
    <property type="entry name" value="Znf_FYVE_PHD"/>
</dbReference>
<dbReference type="PANTHER" id="PTHR13808">
    <property type="entry name" value="CBP/P300-RELATED"/>
    <property type="match status" value="1"/>
</dbReference>
<evidence type="ECO:0000259" key="15">
    <source>
        <dbReference type="PROSITE" id="PS50016"/>
    </source>
</evidence>
<evidence type="ECO:0000256" key="2">
    <source>
        <dbReference type="ARBA" id="ARBA00004123"/>
    </source>
</evidence>
<dbReference type="InterPro" id="IPR031162">
    <property type="entry name" value="CBP_P300_HAT"/>
</dbReference>
<evidence type="ECO:0000256" key="8">
    <source>
        <dbReference type="ARBA" id="ARBA00022853"/>
    </source>
</evidence>
<comment type="subcellular location">
    <subcellularLocation>
        <location evidence="2">Nucleus</location>
    </subcellularLocation>
</comment>
<dbReference type="PROSITE" id="PS01359">
    <property type="entry name" value="ZF_PHD_1"/>
    <property type="match status" value="1"/>
</dbReference>
<feature type="compositionally biased region" description="Polar residues" evidence="14">
    <location>
        <begin position="368"/>
        <end position="378"/>
    </location>
</feature>
<feature type="compositionally biased region" description="Gly residues" evidence="14">
    <location>
        <begin position="101"/>
        <end position="122"/>
    </location>
</feature>
<dbReference type="OrthoDB" id="899at2759"/>
<evidence type="ECO:0000256" key="13">
    <source>
        <dbReference type="PROSITE-ProRule" id="PRU00146"/>
    </source>
</evidence>
<dbReference type="SUPFAM" id="SSF57850">
    <property type="entry name" value="RING/U-box"/>
    <property type="match status" value="1"/>
</dbReference>
<keyword evidence="7" id="KW-0862">Zinc</keyword>
<dbReference type="InterPro" id="IPR013083">
    <property type="entry name" value="Znf_RING/FYVE/PHD"/>
</dbReference>
<evidence type="ECO:0000256" key="11">
    <source>
        <dbReference type="ARBA" id="ARBA00023242"/>
    </source>
</evidence>
<feature type="region of interest" description="Disordered" evidence="14">
    <location>
        <begin position="1065"/>
        <end position="1100"/>
    </location>
</feature>
<dbReference type="PROSITE" id="PS51727">
    <property type="entry name" value="CBP_P300_HAT"/>
    <property type="match status" value="1"/>
</dbReference>
<comment type="function">
    <text evidence="1">Acetyltransferase enzyme. Acetylates histones, giving a specific tag for transcriptional activation.</text>
</comment>
<feature type="compositionally biased region" description="Basic and acidic residues" evidence="14">
    <location>
        <begin position="324"/>
        <end position="336"/>
    </location>
</feature>
<dbReference type="GO" id="GO:0008270">
    <property type="term" value="F:zinc ion binding"/>
    <property type="evidence" value="ECO:0007669"/>
    <property type="project" value="UniProtKB-KW"/>
</dbReference>
<evidence type="ECO:0000256" key="3">
    <source>
        <dbReference type="ARBA" id="ARBA00013184"/>
    </source>
</evidence>
<feature type="region of interest" description="Disordered" evidence="14">
    <location>
        <begin position="1207"/>
        <end position="1238"/>
    </location>
</feature>
<evidence type="ECO:0000256" key="4">
    <source>
        <dbReference type="ARBA" id="ARBA00022679"/>
    </source>
</evidence>
<evidence type="ECO:0000256" key="5">
    <source>
        <dbReference type="ARBA" id="ARBA00022723"/>
    </source>
</evidence>
<feature type="compositionally biased region" description="Basic and acidic residues" evidence="14">
    <location>
        <begin position="84"/>
        <end position="98"/>
    </location>
</feature>
<dbReference type="GO" id="GO:0005634">
    <property type="term" value="C:nucleus"/>
    <property type="evidence" value="ECO:0007669"/>
    <property type="project" value="UniProtKB-SubCell"/>
</dbReference>
<feature type="region of interest" description="Disordered" evidence="14">
    <location>
        <begin position="1"/>
        <end position="206"/>
    </location>
</feature>
<evidence type="ECO:0000256" key="7">
    <source>
        <dbReference type="ARBA" id="ARBA00022833"/>
    </source>
</evidence>
<dbReference type="GO" id="GO:0045944">
    <property type="term" value="P:positive regulation of transcription by RNA polymerase II"/>
    <property type="evidence" value="ECO:0007669"/>
    <property type="project" value="TreeGrafter"/>
</dbReference>
<dbReference type="GO" id="GO:0005667">
    <property type="term" value="C:transcription regulator complex"/>
    <property type="evidence" value="ECO:0007669"/>
    <property type="project" value="TreeGrafter"/>
</dbReference>
<dbReference type="InterPro" id="IPR001965">
    <property type="entry name" value="Znf_PHD"/>
</dbReference>
<feature type="compositionally biased region" description="Basic and acidic residues" evidence="14">
    <location>
        <begin position="165"/>
        <end position="181"/>
    </location>
</feature>
<feature type="compositionally biased region" description="Basic and acidic residues" evidence="14">
    <location>
        <begin position="45"/>
        <end position="57"/>
    </location>
</feature>
<keyword evidence="6 13" id="KW-0863">Zinc-finger</keyword>
<feature type="compositionally biased region" description="Basic and acidic residues" evidence="14">
    <location>
        <begin position="1083"/>
        <end position="1100"/>
    </location>
</feature>
<dbReference type="Gene3D" id="3.30.60.90">
    <property type="match status" value="1"/>
</dbReference>
<evidence type="ECO:0000313" key="18">
    <source>
        <dbReference type="Proteomes" id="UP000708148"/>
    </source>
</evidence>
<dbReference type="SMART" id="SM00249">
    <property type="entry name" value="PHD"/>
    <property type="match status" value="1"/>
</dbReference>
<feature type="compositionally biased region" description="Basic and acidic residues" evidence="14">
    <location>
        <begin position="1207"/>
        <end position="1221"/>
    </location>
</feature>
<gene>
    <name evidence="17" type="ORF">OSTQU699_LOCUS6262</name>
</gene>
<dbReference type="SUPFAM" id="SSF57903">
    <property type="entry name" value="FYVE/PHD zinc finger"/>
    <property type="match status" value="1"/>
</dbReference>
<feature type="compositionally biased region" description="Basic and acidic residues" evidence="14">
    <location>
        <begin position="414"/>
        <end position="425"/>
    </location>
</feature>
<evidence type="ECO:0000256" key="6">
    <source>
        <dbReference type="ARBA" id="ARBA00022771"/>
    </source>
</evidence>
<feature type="domain" description="CBP/p300-type HAT" evidence="16">
    <location>
        <begin position="740"/>
        <end position="1154"/>
    </location>
</feature>
<keyword evidence="8" id="KW-0156">Chromatin regulator</keyword>
<dbReference type="GO" id="GO:0004402">
    <property type="term" value="F:histone acetyltransferase activity"/>
    <property type="evidence" value="ECO:0007669"/>
    <property type="project" value="InterPro"/>
</dbReference>
<keyword evidence="9" id="KW-0805">Transcription regulation</keyword>
<dbReference type="InterPro" id="IPR043145">
    <property type="entry name" value="Znf_ZZ_sf"/>
</dbReference>
<feature type="compositionally biased region" description="Basic residues" evidence="14">
    <location>
        <begin position="1229"/>
        <end position="1238"/>
    </location>
</feature>
<dbReference type="EMBL" id="CAJHUC010001377">
    <property type="protein sequence ID" value="CAD7700903.1"/>
    <property type="molecule type" value="Genomic_DNA"/>
</dbReference>
<evidence type="ECO:0000256" key="12">
    <source>
        <dbReference type="ARBA" id="ARBA00048017"/>
    </source>
</evidence>
<keyword evidence="5" id="KW-0479">Metal-binding</keyword>
<feature type="compositionally biased region" description="Basic and acidic residues" evidence="14">
    <location>
        <begin position="530"/>
        <end position="539"/>
    </location>
</feature>
<evidence type="ECO:0000256" key="1">
    <source>
        <dbReference type="ARBA" id="ARBA00002581"/>
    </source>
</evidence>
<evidence type="ECO:0000256" key="9">
    <source>
        <dbReference type="ARBA" id="ARBA00023015"/>
    </source>
</evidence>
<dbReference type="GO" id="GO:0000123">
    <property type="term" value="C:histone acetyltransferase complex"/>
    <property type="evidence" value="ECO:0007669"/>
    <property type="project" value="TreeGrafter"/>
</dbReference>
<organism evidence="17 18">
    <name type="scientific">Ostreobium quekettii</name>
    <dbReference type="NCBI Taxonomy" id="121088"/>
    <lineage>
        <taxon>Eukaryota</taxon>
        <taxon>Viridiplantae</taxon>
        <taxon>Chlorophyta</taxon>
        <taxon>core chlorophytes</taxon>
        <taxon>Ulvophyceae</taxon>
        <taxon>TCBD clade</taxon>
        <taxon>Bryopsidales</taxon>
        <taxon>Ostreobineae</taxon>
        <taxon>Ostreobiaceae</taxon>
        <taxon>Ostreobium</taxon>
    </lineage>
</organism>
<dbReference type="InterPro" id="IPR013178">
    <property type="entry name" value="Histone_AcTrfase_Rtt109/CBP"/>
</dbReference>
<feature type="compositionally biased region" description="Gly residues" evidence="14">
    <location>
        <begin position="58"/>
        <end position="67"/>
    </location>
</feature>
<accession>A0A8S1J4T6</accession>
<keyword evidence="11" id="KW-0539">Nucleus</keyword>
<dbReference type="Pfam" id="PF08214">
    <property type="entry name" value="HAT_KAT11"/>
    <property type="match status" value="1"/>
</dbReference>
<feature type="compositionally biased region" description="Gly residues" evidence="14">
    <location>
        <begin position="17"/>
        <end position="26"/>
    </location>
</feature>
<dbReference type="PROSITE" id="PS01357">
    <property type="entry name" value="ZF_ZZ_1"/>
    <property type="match status" value="1"/>
</dbReference>
<feature type="compositionally biased region" description="Polar residues" evidence="14">
    <location>
        <begin position="466"/>
        <end position="487"/>
    </location>
</feature>
<dbReference type="PANTHER" id="PTHR13808:SF1">
    <property type="entry name" value="HISTONE ACETYLTRANSFERASE"/>
    <property type="match status" value="1"/>
</dbReference>
<comment type="caution">
    <text evidence="17">The sequence shown here is derived from an EMBL/GenBank/DDBJ whole genome shotgun (WGS) entry which is preliminary data.</text>
</comment>
<dbReference type="PROSITE" id="PS50016">
    <property type="entry name" value="ZF_PHD_2"/>
    <property type="match status" value="1"/>
</dbReference>
<feature type="region of interest" description="Disordered" evidence="14">
    <location>
        <begin position="530"/>
        <end position="599"/>
    </location>
</feature>
<feature type="region of interest" description="Disordered" evidence="14">
    <location>
        <begin position="317"/>
        <end position="336"/>
    </location>
</feature>
<feature type="domain" description="PHD-type" evidence="15">
    <location>
        <begin position="667"/>
        <end position="726"/>
    </location>
</feature>
<dbReference type="InterPro" id="IPR019786">
    <property type="entry name" value="Zinc_finger_PHD-type_CS"/>
</dbReference>